<comment type="cofactor">
    <cofactor evidence="9">
        <name>Mg(2+)</name>
        <dbReference type="ChEBI" id="CHEBI:18420"/>
    </cofactor>
    <text evidence="9">Binds 1 Mg(2+) ion per subunit.</text>
</comment>
<keyword evidence="5 9" id="KW-0784">Thiamine biosynthesis</keyword>
<reference evidence="11" key="1">
    <citation type="submission" date="2018-06" db="EMBL/GenBank/DDBJ databases">
        <title>Paenibacillus xerothermodurans sp. nov. an extremely dry heat resistant spore forming bacterium isolated from the soil of Cape Canaveral, Florida.</title>
        <authorList>
            <person name="Seuylemezian A."/>
            <person name="Kaur N."/>
            <person name="Patil P."/>
            <person name="Patil P."/>
            <person name="Mayilraj S."/>
            <person name="Vaishampayan P."/>
        </authorList>
    </citation>
    <scope>NUCLEOTIDE SEQUENCE [LARGE SCALE GENOMIC DNA]</scope>
    <source>
        <strain evidence="11">ATCC 27380</strain>
    </source>
</reference>
<evidence type="ECO:0000256" key="6">
    <source>
        <dbReference type="ARBA" id="ARBA00047334"/>
    </source>
</evidence>
<evidence type="ECO:0000256" key="8">
    <source>
        <dbReference type="ARBA" id="ARBA00047883"/>
    </source>
</evidence>
<evidence type="ECO:0000256" key="7">
    <source>
        <dbReference type="ARBA" id="ARBA00047851"/>
    </source>
</evidence>
<comment type="caution">
    <text evidence="9">Lacks conserved residue(s) required for the propagation of feature annotation.</text>
</comment>
<gene>
    <name evidence="9" type="primary">thiE</name>
    <name evidence="11" type="ORF">CBW46_010055</name>
</gene>
<comment type="catalytic activity">
    <reaction evidence="7 9">
        <text>2-(2-carboxy-4-methylthiazol-5-yl)ethyl phosphate + 4-amino-2-methyl-5-(diphosphooxymethyl)pyrimidine + 2 H(+) = thiamine phosphate + CO2 + diphosphate</text>
        <dbReference type="Rhea" id="RHEA:47848"/>
        <dbReference type="ChEBI" id="CHEBI:15378"/>
        <dbReference type="ChEBI" id="CHEBI:16526"/>
        <dbReference type="ChEBI" id="CHEBI:33019"/>
        <dbReference type="ChEBI" id="CHEBI:37575"/>
        <dbReference type="ChEBI" id="CHEBI:57841"/>
        <dbReference type="ChEBI" id="CHEBI:62890"/>
        <dbReference type="EC" id="2.5.1.3"/>
    </reaction>
</comment>
<feature type="binding site" evidence="9">
    <location>
        <position position="160"/>
    </location>
    <ligand>
        <name>2-[(2R,5Z)-2-carboxy-4-methylthiazol-5(2H)-ylidene]ethyl phosphate</name>
        <dbReference type="ChEBI" id="CHEBI:62899"/>
    </ligand>
</feature>
<dbReference type="GO" id="GO:0004789">
    <property type="term" value="F:thiamine-phosphate diphosphorylase activity"/>
    <property type="evidence" value="ECO:0007669"/>
    <property type="project" value="UniProtKB-UniRule"/>
</dbReference>
<evidence type="ECO:0000256" key="2">
    <source>
        <dbReference type="ARBA" id="ARBA00022679"/>
    </source>
</evidence>
<evidence type="ECO:0000256" key="3">
    <source>
        <dbReference type="ARBA" id="ARBA00022723"/>
    </source>
</evidence>
<dbReference type="PANTHER" id="PTHR20857">
    <property type="entry name" value="THIAMINE-PHOSPHATE PYROPHOSPHORYLASE"/>
    <property type="match status" value="1"/>
</dbReference>
<dbReference type="SUPFAM" id="SSF51391">
    <property type="entry name" value="Thiamin phosphate synthase"/>
    <property type="match status" value="1"/>
</dbReference>
<organism evidence="11 12">
    <name type="scientific">Paenibacillus xerothermodurans</name>
    <dbReference type="NCBI Taxonomy" id="1977292"/>
    <lineage>
        <taxon>Bacteria</taxon>
        <taxon>Bacillati</taxon>
        <taxon>Bacillota</taxon>
        <taxon>Bacilli</taxon>
        <taxon>Bacillales</taxon>
        <taxon>Paenibacillaceae</taxon>
        <taxon>Paenibacillus</taxon>
    </lineage>
</organism>
<accession>A0A2W1P1N0</accession>
<dbReference type="Proteomes" id="UP000214746">
    <property type="component" value="Unassembled WGS sequence"/>
</dbReference>
<evidence type="ECO:0000256" key="5">
    <source>
        <dbReference type="ARBA" id="ARBA00022977"/>
    </source>
</evidence>
<dbReference type="InterPro" id="IPR013785">
    <property type="entry name" value="Aldolase_TIM"/>
</dbReference>
<name>A0A2W1P1N0_PAEXE</name>
<sequence length="212" mass="22640">MKRHELHLITTGKQELHEVKAIAVQCSTQHIDALHLREKQRGAGELTAWYAELHTLLPGTAIYINDRLDAALAVQAPGVQLGFRSLSVPQARRILAPSQRIGCSVHSEDEAVAAAQAGADFVMFGHIFATASKPGTPPRGIAALAEVVQACPVPVIAIGGIEPHNVDTVLSTGCSGVAVLSAILLHPDPASQLARFHEALERTQHSPRRGYQ</sequence>
<comment type="pathway">
    <text evidence="1 9">Cofactor biosynthesis; thiamine diphosphate biosynthesis; thiamine phosphate from 4-amino-2-methyl-5-diphosphomethylpyrimidine and 4-methyl-5-(2-phosphoethyl)-thiazole: step 1/1.</text>
</comment>
<dbReference type="EC" id="2.5.1.3" evidence="9"/>
<dbReference type="OrthoDB" id="9815348at2"/>
<feature type="binding site" evidence="9">
    <location>
        <position position="133"/>
    </location>
    <ligand>
        <name>4-amino-2-methyl-5-(diphosphooxymethyl)pyrimidine</name>
        <dbReference type="ChEBI" id="CHEBI:57841"/>
    </ligand>
</feature>
<dbReference type="GO" id="GO:0005737">
    <property type="term" value="C:cytoplasm"/>
    <property type="evidence" value="ECO:0007669"/>
    <property type="project" value="TreeGrafter"/>
</dbReference>
<dbReference type="InterPro" id="IPR036206">
    <property type="entry name" value="ThiamineP_synth_sf"/>
</dbReference>
<feature type="binding site" evidence="9">
    <location>
        <position position="65"/>
    </location>
    <ligand>
        <name>4-amino-2-methyl-5-(diphosphooxymethyl)pyrimidine</name>
        <dbReference type="ChEBI" id="CHEBI:57841"/>
    </ligand>
</feature>
<dbReference type="GO" id="GO:0000287">
    <property type="term" value="F:magnesium ion binding"/>
    <property type="evidence" value="ECO:0007669"/>
    <property type="project" value="UniProtKB-UniRule"/>
</dbReference>
<comment type="function">
    <text evidence="9">Condenses 4-methyl-5-(beta-hydroxyethyl)thiazole monophosphate (THZ-P) and 2-methyl-4-amino-5-hydroxymethyl pyrimidine pyrophosphate (HMP-PP) to form thiamine monophosphate (TMP).</text>
</comment>
<comment type="caution">
    <text evidence="11">The sequence shown here is derived from an EMBL/GenBank/DDBJ whole genome shotgun (WGS) entry which is preliminary data.</text>
</comment>
<keyword evidence="3 9" id="KW-0479">Metal-binding</keyword>
<keyword evidence="12" id="KW-1185">Reference proteome</keyword>
<feature type="binding site" evidence="9">
    <location>
        <position position="104"/>
    </location>
    <ligand>
        <name>4-amino-2-methyl-5-(diphosphooxymethyl)pyrimidine</name>
        <dbReference type="ChEBI" id="CHEBI:57841"/>
    </ligand>
</feature>
<comment type="similarity">
    <text evidence="9">Belongs to the thiamine-phosphate synthase family.</text>
</comment>
<evidence type="ECO:0000313" key="11">
    <source>
        <dbReference type="EMBL" id="PZE21018.1"/>
    </source>
</evidence>
<dbReference type="InterPro" id="IPR034291">
    <property type="entry name" value="TMP_synthase"/>
</dbReference>
<dbReference type="PANTHER" id="PTHR20857:SF22">
    <property type="entry name" value="THIAZOLE TAUTOMERASE"/>
    <property type="match status" value="1"/>
</dbReference>
<evidence type="ECO:0000313" key="12">
    <source>
        <dbReference type="Proteomes" id="UP000214746"/>
    </source>
</evidence>
<feature type="binding site" evidence="9">
    <location>
        <position position="66"/>
    </location>
    <ligand>
        <name>Mg(2+)</name>
        <dbReference type="ChEBI" id="CHEBI:18420"/>
    </ligand>
</feature>
<dbReference type="InterPro" id="IPR022998">
    <property type="entry name" value="ThiamineP_synth_TenI"/>
</dbReference>
<dbReference type="CDD" id="cd00564">
    <property type="entry name" value="TMP_TenI"/>
    <property type="match status" value="1"/>
</dbReference>
<comment type="catalytic activity">
    <reaction evidence="6 9">
        <text>4-methyl-5-(2-phosphooxyethyl)-thiazole + 4-amino-2-methyl-5-(diphosphooxymethyl)pyrimidine + H(+) = thiamine phosphate + diphosphate</text>
        <dbReference type="Rhea" id="RHEA:22328"/>
        <dbReference type="ChEBI" id="CHEBI:15378"/>
        <dbReference type="ChEBI" id="CHEBI:33019"/>
        <dbReference type="ChEBI" id="CHEBI:37575"/>
        <dbReference type="ChEBI" id="CHEBI:57841"/>
        <dbReference type="ChEBI" id="CHEBI:58296"/>
        <dbReference type="EC" id="2.5.1.3"/>
    </reaction>
</comment>
<dbReference type="Pfam" id="PF02581">
    <property type="entry name" value="TMP-TENI"/>
    <property type="match status" value="1"/>
</dbReference>
<keyword evidence="2 9" id="KW-0808">Transferase</keyword>
<proteinExistence type="inferred from homology"/>
<dbReference type="AlphaFoldDB" id="A0A2W1P1N0"/>
<dbReference type="GO" id="GO:0009229">
    <property type="term" value="P:thiamine diphosphate biosynthetic process"/>
    <property type="evidence" value="ECO:0007669"/>
    <property type="project" value="UniProtKB-UniRule"/>
</dbReference>
<evidence type="ECO:0000256" key="4">
    <source>
        <dbReference type="ARBA" id="ARBA00022842"/>
    </source>
</evidence>
<protein>
    <recommendedName>
        <fullName evidence="9">Thiamine-phosphate synthase</fullName>
        <shortName evidence="9">TP synthase</shortName>
        <shortName evidence="9">TPS</shortName>
        <ecNumber evidence="9">2.5.1.3</ecNumber>
    </recommendedName>
    <alternativeName>
        <fullName evidence="9">Thiamine-phosphate pyrophosphorylase</fullName>
        <shortName evidence="9">TMP pyrophosphorylase</shortName>
        <shortName evidence="9">TMP-PPase</shortName>
    </alternativeName>
</protein>
<keyword evidence="4 9" id="KW-0460">Magnesium</keyword>
<evidence type="ECO:0000256" key="1">
    <source>
        <dbReference type="ARBA" id="ARBA00005165"/>
    </source>
</evidence>
<dbReference type="EMBL" id="NHRJ02000004">
    <property type="protein sequence ID" value="PZE21018.1"/>
    <property type="molecule type" value="Genomic_DNA"/>
</dbReference>
<feature type="binding site" evidence="9">
    <location>
        <begin position="130"/>
        <end position="132"/>
    </location>
    <ligand>
        <name>2-[(2R,5Z)-2-carboxy-4-methylthiazol-5(2H)-ylidene]ethyl phosphate</name>
        <dbReference type="ChEBI" id="CHEBI:62899"/>
    </ligand>
</feature>
<evidence type="ECO:0000259" key="10">
    <source>
        <dbReference type="Pfam" id="PF02581"/>
    </source>
</evidence>
<feature type="domain" description="Thiamine phosphate synthase/TenI" evidence="10">
    <location>
        <begin position="6"/>
        <end position="183"/>
    </location>
</feature>
<feature type="binding site" evidence="9">
    <location>
        <begin position="180"/>
        <end position="181"/>
    </location>
    <ligand>
        <name>2-[(2R,5Z)-2-carboxy-4-methylthiazol-5(2H)-ylidene]ethyl phosphate</name>
        <dbReference type="ChEBI" id="CHEBI:62899"/>
    </ligand>
</feature>
<dbReference type="GO" id="GO:0009228">
    <property type="term" value="P:thiamine biosynthetic process"/>
    <property type="evidence" value="ECO:0007669"/>
    <property type="project" value="UniProtKB-KW"/>
</dbReference>
<dbReference type="HAMAP" id="MF_00097">
    <property type="entry name" value="TMP_synthase"/>
    <property type="match status" value="1"/>
</dbReference>
<dbReference type="UniPathway" id="UPA00060">
    <property type="reaction ID" value="UER00141"/>
</dbReference>
<dbReference type="Gene3D" id="3.20.20.70">
    <property type="entry name" value="Aldolase class I"/>
    <property type="match status" value="1"/>
</dbReference>
<dbReference type="RefSeq" id="WP_089199875.1">
    <property type="nucleotide sequence ID" value="NZ_NHRJ02000004.1"/>
</dbReference>
<comment type="catalytic activity">
    <reaction evidence="8 9">
        <text>2-[(2R,5Z)-2-carboxy-4-methylthiazol-5(2H)-ylidene]ethyl phosphate + 4-amino-2-methyl-5-(diphosphooxymethyl)pyrimidine + 2 H(+) = thiamine phosphate + CO2 + diphosphate</text>
        <dbReference type="Rhea" id="RHEA:47844"/>
        <dbReference type="ChEBI" id="CHEBI:15378"/>
        <dbReference type="ChEBI" id="CHEBI:16526"/>
        <dbReference type="ChEBI" id="CHEBI:33019"/>
        <dbReference type="ChEBI" id="CHEBI:37575"/>
        <dbReference type="ChEBI" id="CHEBI:57841"/>
        <dbReference type="ChEBI" id="CHEBI:62899"/>
        <dbReference type="EC" id="2.5.1.3"/>
    </reaction>
</comment>
<evidence type="ECO:0000256" key="9">
    <source>
        <dbReference type="HAMAP-Rule" id="MF_00097"/>
    </source>
</evidence>